<evidence type="ECO:0000313" key="1">
    <source>
        <dbReference type="EMBL" id="MXQ91651.1"/>
    </source>
</evidence>
<protein>
    <submittedName>
        <fullName evidence="1">Uncharacterized protein</fullName>
    </submittedName>
</protein>
<keyword evidence="2" id="KW-1185">Reference proteome</keyword>
<dbReference type="Proteomes" id="UP000322234">
    <property type="component" value="Unassembled WGS sequence"/>
</dbReference>
<reference evidence="1" key="1">
    <citation type="submission" date="2019-10" db="EMBL/GenBank/DDBJ databases">
        <title>The sequence and de novo assembly of the wild yak genome.</title>
        <authorList>
            <person name="Liu Y."/>
        </authorList>
    </citation>
    <scope>NUCLEOTIDE SEQUENCE [LARGE SCALE GENOMIC DNA]</scope>
    <source>
        <strain evidence="1">WY2019</strain>
    </source>
</reference>
<evidence type="ECO:0000313" key="2">
    <source>
        <dbReference type="Proteomes" id="UP000322234"/>
    </source>
</evidence>
<accession>A0A6B0RRI1</accession>
<gene>
    <name evidence="1" type="ORF">E5288_WYG019920</name>
</gene>
<organism evidence="1 2">
    <name type="scientific">Bos mutus</name>
    <name type="common">wild yak</name>
    <dbReference type="NCBI Taxonomy" id="72004"/>
    <lineage>
        <taxon>Eukaryota</taxon>
        <taxon>Metazoa</taxon>
        <taxon>Chordata</taxon>
        <taxon>Craniata</taxon>
        <taxon>Vertebrata</taxon>
        <taxon>Euteleostomi</taxon>
        <taxon>Mammalia</taxon>
        <taxon>Eutheria</taxon>
        <taxon>Laurasiatheria</taxon>
        <taxon>Artiodactyla</taxon>
        <taxon>Ruminantia</taxon>
        <taxon>Pecora</taxon>
        <taxon>Bovidae</taxon>
        <taxon>Bovinae</taxon>
        <taxon>Bos</taxon>
    </lineage>
</organism>
<sequence length="220" mass="24660">MSIHQSSFNQDTAFFALDGDEDAPENQLRSFNQQSISLDIVQARCCASMVTQPEPRQGLKDDMNCDFQSFVWRRLIYSWEAKNLFGDRTSSEESLLHSIRSGNLLRARNYPARAWVDDPRTPLASNSGSLISSEMSLHHRVEKHGTGKVLHQMKGLTYGTSWVSSSSPSNCLFLWAHLRALSRKSKKSGNLSSGCLRFEDREEGGAMGSQGDRLALLMKI</sequence>
<proteinExistence type="predicted"/>
<name>A0A6B0RRI1_9CETA</name>
<dbReference type="AlphaFoldDB" id="A0A6B0RRI1"/>
<comment type="caution">
    <text evidence="1">The sequence shown here is derived from an EMBL/GenBank/DDBJ whole genome shotgun (WGS) entry which is preliminary data.</text>
</comment>
<dbReference type="EMBL" id="VBQZ03000073">
    <property type="protein sequence ID" value="MXQ91651.1"/>
    <property type="molecule type" value="Genomic_DNA"/>
</dbReference>